<dbReference type="PANTHER" id="PTHR35535:SF1">
    <property type="entry name" value="HEAT SHOCK PROTEIN HSLJ"/>
    <property type="match status" value="1"/>
</dbReference>
<reference evidence="3" key="1">
    <citation type="submission" date="2014-05" db="EMBL/GenBank/DDBJ databases">
        <authorList>
            <person name="Urmite Genomes"/>
        </authorList>
    </citation>
    <scope>NUCLEOTIDE SEQUENCE</scope>
    <source>
        <strain evidence="3">DSM 44074</strain>
    </source>
</reference>
<dbReference type="InterPro" id="IPR053147">
    <property type="entry name" value="Hsp_HslJ-like"/>
</dbReference>
<accession>A0AAV2WIT6</accession>
<gene>
    <name evidence="3" type="ORF">BN1047_01719</name>
</gene>
<dbReference type="InterPro" id="IPR038670">
    <property type="entry name" value="HslJ-like_sf"/>
</dbReference>
<dbReference type="RefSeq" id="WP_030135031.1">
    <property type="nucleotide sequence ID" value="NZ_LK021338.1"/>
</dbReference>
<dbReference type="EMBL" id="LK021338">
    <property type="protein sequence ID" value="CDQ43847.1"/>
    <property type="molecule type" value="Genomic_DNA"/>
</dbReference>
<evidence type="ECO:0000313" key="4">
    <source>
        <dbReference type="Proteomes" id="UP000028864"/>
    </source>
</evidence>
<organism evidence="3 4">
    <name type="scientific">Mycolicibacterium neoaurum</name>
    <name type="common">Mycobacterium neoaurum</name>
    <dbReference type="NCBI Taxonomy" id="1795"/>
    <lineage>
        <taxon>Bacteria</taxon>
        <taxon>Bacillati</taxon>
        <taxon>Actinomycetota</taxon>
        <taxon>Actinomycetes</taxon>
        <taxon>Mycobacteriales</taxon>
        <taxon>Mycobacteriaceae</taxon>
        <taxon>Mycolicibacterium</taxon>
    </lineage>
</organism>
<dbReference type="AlphaFoldDB" id="A0AAV2WIT6"/>
<dbReference type="InterPro" id="IPR005184">
    <property type="entry name" value="DUF306_Meta_HslJ"/>
</dbReference>
<proteinExistence type="predicted"/>
<keyword evidence="1" id="KW-0732">Signal</keyword>
<evidence type="ECO:0000313" key="3">
    <source>
        <dbReference type="EMBL" id="CDQ43847.1"/>
    </source>
</evidence>
<feature type="chain" id="PRO_5043853335" evidence="1">
    <location>
        <begin position="23"/>
        <end position="252"/>
    </location>
</feature>
<dbReference type="Gene3D" id="2.40.128.270">
    <property type="match status" value="2"/>
</dbReference>
<protein>
    <submittedName>
        <fullName evidence="3">Heat-inducible protein</fullName>
    </submittedName>
</protein>
<sequence length="252" mass="25976">MRIAWLPLAVAALAGCGGVADAQDPTPEGRTFVSVGVVGEPIPGGGPLTLEFRDGHISAFAGCNRGSATADLSGGHLSTGELATTMMACPPPFAEADAWMTQLLQARPGWTLTGDELTLTTAATTVTLRDKAVLDPDRPVVDTSWRVDTLISGDAAMTSVALEQAKPGLTVRHDDTVVGWTGCNTFYGRATAVAGIITFGPINTSGPPCPGEVGEIERSVLDVLTGEVTAHVVADRLTLTNAEGNGLVLRAE</sequence>
<evidence type="ECO:0000259" key="2">
    <source>
        <dbReference type="Pfam" id="PF03724"/>
    </source>
</evidence>
<evidence type="ECO:0000256" key="1">
    <source>
        <dbReference type="SAM" id="SignalP"/>
    </source>
</evidence>
<reference evidence="3" key="2">
    <citation type="submission" date="2015-09" db="EMBL/GenBank/DDBJ databases">
        <title>Draft genome sequence of Mycobacterium neoaurum DSM 44074.</title>
        <authorList>
            <person name="Croce O."/>
            <person name="Robert C."/>
            <person name="Raoult D."/>
            <person name="Drancourt M."/>
        </authorList>
    </citation>
    <scope>NUCLEOTIDE SEQUENCE</scope>
    <source>
        <strain evidence="3">DSM 44074</strain>
    </source>
</reference>
<feature type="domain" description="DUF306" evidence="2">
    <location>
        <begin position="139"/>
        <end position="248"/>
    </location>
</feature>
<feature type="signal peptide" evidence="1">
    <location>
        <begin position="1"/>
        <end position="22"/>
    </location>
</feature>
<feature type="domain" description="DUF306" evidence="2">
    <location>
        <begin position="29"/>
        <end position="129"/>
    </location>
</feature>
<dbReference type="PROSITE" id="PS51257">
    <property type="entry name" value="PROKAR_LIPOPROTEIN"/>
    <property type="match status" value="1"/>
</dbReference>
<name>A0AAV2WIT6_MYCNE</name>
<dbReference type="PANTHER" id="PTHR35535">
    <property type="entry name" value="HEAT SHOCK PROTEIN HSLJ"/>
    <property type="match status" value="1"/>
</dbReference>
<dbReference type="Pfam" id="PF03724">
    <property type="entry name" value="META"/>
    <property type="match status" value="2"/>
</dbReference>
<dbReference type="Proteomes" id="UP000028864">
    <property type="component" value="Unassembled WGS sequence"/>
</dbReference>